<gene>
    <name evidence="2" type="ORF">A2846_05050</name>
</gene>
<dbReference type="EMBL" id="MFEN01000034">
    <property type="protein sequence ID" value="OGE83866.1"/>
    <property type="molecule type" value="Genomic_DNA"/>
</dbReference>
<organism evidence="2 3">
    <name type="scientific">Candidatus Doudnabacteria bacterium RIFCSPHIGHO2_01_FULL_49_9</name>
    <dbReference type="NCBI Taxonomy" id="1817827"/>
    <lineage>
        <taxon>Bacteria</taxon>
        <taxon>Candidatus Doudnaibacteriota</taxon>
    </lineage>
</organism>
<sequence>MNKNIKTLADLQKYYKQKAEERGFGHESARDTLLLMTEELGELARAIRKHSGIKTDDKERIYAMEEELADILIYTLHLSNILGLDLEKAFWKKEEENNKRVWK</sequence>
<dbReference type="Pfam" id="PF03819">
    <property type="entry name" value="MazG"/>
    <property type="match status" value="1"/>
</dbReference>
<evidence type="ECO:0000259" key="1">
    <source>
        <dbReference type="Pfam" id="PF03819"/>
    </source>
</evidence>
<protein>
    <recommendedName>
        <fullName evidence="1">NTP pyrophosphohydrolase MazG-like domain-containing protein</fullName>
    </recommendedName>
</protein>
<dbReference type="AlphaFoldDB" id="A0A1F5P1V3"/>
<accession>A0A1F5P1V3</accession>
<dbReference type="Proteomes" id="UP000176339">
    <property type="component" value="Unassembled WGS sequence"/>
</dbReference>
<evidence type="ECO:0000313" key="2">
    <source>
        <dbReference type="EMBL" id="OGE83866.1"/>
    </source>
</evidence>
<dbReference type="Gene3D" id="1.10.287.1080">
    <property type="entry name" value="MazG-like"/>
    <property type="match status" value="1"/>
</dbReference>
<comment type="caution">
    <text evidence="2">The sequence shown here is derived from an EMBL/GenBank/DDBJ whole genome shotgun (WGS) entry which is preliminary data.</text>
</comment>
<name>A0A1F5P1V3_9BACT</name>
<dbReference type="SUPFAM" id="SSF101386">
    <property type="entry name" value="all-alpha NTP pyrophosphatases"/>
    <property type="match status" value="1"/>
</dbReference>
<dbReference type="PANTHER" id="PTHR42702:SF1">
    <property type="entry name" value="REGULATORY PROTEIN FOR BETA-LACTAMASE"/>
    <property type="match status" value="1"/>
</dbReference>
<reference evidence="2 3" key="1">
    <citation type="journal article" date="2016" name="Nat. Commun.">
        <title>Thousands of microbial genomes shed light on interconnected biogeochemical processes in an aquifer system.</title>
        <authorList>
            <person name="Anantharaman K."/>
            <person name="Brown C.T."/>
            <person name="Hug L.A."/>
            <person name="Sharon I."/>
            <person name="Castelle C.J."/>
            <person name="Probst A.J."/>
            <person name="Thomas B.C."/>
            <person name="Singh A."/>
            <person name="Wilkins M.J."/>
            <person name="Karaoz U."/>
            <person name="Brodie E.L."/>
            <person name="Williams K.H."/>
            <person name="Hubbard S.S."/>
            <person name="Banfield J.F."/>
        </authorList>
    </citation>
    <scope>NUCLEOTIDE SEQUENCE [LARGE SCALE GENOMIC DNA]</scope>
</reference>
<dbReference type="PANTHER" id="PTHR42702">
    <property type="entry name" value="NUCLEOTIDE PYROPHOSPHOHYDROLASE"/>
    <property type="match status" value="1"/>
</dbReference>
<feature type="domain" description="NTP pyrophosphohydrolase MazG-like" evidence="1">
    <location>
        <begin position="31"/>
        <end position="93"/>
    </location>
</feature>
<dbReference type="InterPro" id="IPR004518">
    <property type="entry name" value="MazG-like_dom"/>
</dbReference>
<evidence type="ECO:0000313" key="3">
    <source>
        <dbReference type="Proteomes" id="UP000176339"/>
    </source>
</evidence>
<proteinExistence type="predicted"/>